<protein>
    <submittedName>
        <fullName evidence="2">Uncharacterized protein</fullName>
    </submittedName>
</protein>
<feature type="transmembrane region" description="Helical" evidence="1">
    <location>
        <begin position="295"/>
        <end position="314"/>
    </location>
</feature>
<dbReference type="Proteomes" id="UP000635278">
    <property type="component" value="Unassembled WGS sequence"/>
</dbReference>
<accession>A0ABX0JJQ9</accession>
<feature type="transmembrane region" description="Helical" evidence="1">
    <location>
        <begin position="438"/>
        <end position="456"/>
    </location>
</feature>
<reference evidence="2 3" key="1">
    <citation type="journal article" date="2020" name="Int. J. Syst. Evol. Microbiol.">
        <title>Novel acetic acid bacteria from cider fermentations: Acetobacter conturbans sp. nov. and Acetobacter fallax sp. nov.</title>
        <authorList>
            <person name="Sombolestani A.S."/>
            <person name="Cleenwerck I."/>
            <person name="Cnockaert M."/>
            <person name="Borremans W."/>
            <person name="Wieme A.D."/>
            <person name="De Vuyst L."/>
            <person name="Vandamme P."/>
        </authorList>
    </citation>
    <scope>NUCLEOTIDE SEQUENCE [LARGE SCALE GENOMIC DNA]</scope>
    <source>
        <strain evidence="2 3">LMG 30640</strain>
    </source>
</reference>
<organism evidence="2 3">
    <name type="scientific">Acetobacter musti</name>
    <dbReference type="NCBI Taxonomy" id="864732"/>
    <lineage>
        <taxon>Bacteria</taxon>
        <taxon>Pseudomonadati</taxon>
        <taxon>Pseudomonadota</taxon>
        <taxon>Alphaproteobacteria</taxon>
        <taxon>Acetobacterales</taxon>
        <taxon>Acetobacteraceae</taxon>
        <taxon>Acetobacter</taxon>
    </lineage>
</organism>
<feature type="transmembrane region" description="Helical" evidence="1">
    <location>
        <begin position="216"/>
        <end position="238"/>
    </location>
</feature>
<keyword evidence="3" id="KW-1185">Reference proteome</keyword>
<feature type="transmembrane region" description="Helical" evidence="1">
    <location>
        <begin position="24"/>
        <end position="45"/>
    </location>
</feature>
<proteinExistence type="predicted"/>
<feature type="transmembrane region" description="Helical" evidence="1">
    <location>
        <begin position="159"/>
        <end position="179"/>
    </location>
</feature>
<name>A0ABX0JJQ9_9PROT</name>
<keyword evidence="1" id="KW-0472">Membrane</keyword>
<evidence type="ECO:0000313" key="2">
    <source>
        <dbReference type="EMBL" id="NHN83594.1"/>
    </source>
</evidence>
<keyword evidence="1" id="KW-1133">Transmembrane helix</keyword>
<sequence>MSLPLMGVILFPLCLLFWMKPDRLLEILLVAGIFPAAAALILGGLAVQPSLAPGLAFLSYFLLQKLLGARYPGQSGVMRLCAPMIFCAAWAIFGSFVMPRLFQNQVLVWPQKNDASGARSLLAPSFGNITQDVYLLLNVMLMVCSAQYLTRWQVSIIRLYYAFLVAGWMVVVICVWQFAARVGGVPFPKTFLYSNTSWAVLDTQMTGPVPRINASFTEPAACATYLAGVLFSTVWITLKGYRVRWVRPLIAASALCLCLTTSTTGFATVAIGALLLPVMLVATGAARLLGRVGQLAMIAAVLLGIGGLLVVTFVPKAVSGAQDVISGTAEKKDSASYKERSQADADSIEEFTDTYGLGVGWGSNRSSSLVPGLLATVGAIGVIGLLVFDWRLVSAAGQALKIAPGCAESLVTEGMLAALLGRLISAIVSAPTIGMPDFYVMIAVVIAAITRIRVAASQAEQTVPNGAITAV</sequence>
<gene>
    <name evidence="2" type="ORF">GOB93_02930</name>
</gene>
<evidence type="ECO:0000313" key="3">
    <source>
        <dbReference type="Proteomes" id="UP000635278"/>
    </source>
</evidence>
<comment type="caution">
    <text evidence="2">The sequence shown here is derived from an EMBL/GenBank/DDBJ whole genome shotgun (WGS) entry which is preliminary data.</text>
</comment>
<dbReference type="RefSeq" id="WP_173582037.1">
    <property type="nucleotide sequence ID" value="NZ_WOTB01000003.1"/>
</dbReference>
<dbReference type="EMBL" id="WOTB01000003">
    <property type="protein sequence ID" value="NHN83594.1"/>
    <property type="molecule type" value="Genomic_DNA"/>
</dbReference>
<keyword evidence="1" id="KW-0812">Transmembrane</keyword>
<feature type="transmembrane region" description="Helical" evidence="1">
    <location>
        <begin position="369"/>
        <end position="390"/>
    </location>
</feature>
<feature type="transmembrane region" description="Helical" evidence="1">
    <location>
        <begin position="80"/>
        <end position="102"/>
    </location>
</feature>
<evidence type="ECO:0000256" key="1">
    <source>
        <dbReference type="SAM" id="Phobius"/>
    </source>
</evidence>
<feature type="transmembrane region" description="Helical" evidence="1">
    <location>
        <begin position="245"/>
        <end position="263"/>
    </location>
</feature>